<feature type="non-terminal residue" evidence="17">
    <location>
        <position position="566"/>
    </location>
</feature>
<dbReference type="InterPro" id="IPR008271">
    <property type="entry name" value="Ser/Thr_kinase_AS"/>
</dbReference>
<evidence type="ECO:0000256" key="8">
    <source>
        <dbReference type="ARBA" id="ARBA00022741"/>
    </source>
</evidence>
<evidence type="ECO:0000256" key="3">
    <source>
        <dbReference type="ARBA" id="ARBA00012513"/>
    </source>
</evidence>
<dbReference type="EC" id="2.7.11.1" evidence="3"/>
<keyword evidence="7" id="KW-0479">Metal-binding</keyword>
<dbReference type="SUPFAM" id="SSF56112">
    <property type="entry name" value="Protein kinase-like (PK-like)"/>
    <property type="match status" value="1"/>
</dbReference>
<dbReference type="FunFam" id="1.10.510.10:FF:000346">
    <property type="entry name" value="Serine/threonine-protein kinase NIM1"/>
    <property type="match status" value="1"/>
</dbReference>
<dbReference type="AlphaFoldDB" id="Q4RPX2"/>
<dbReference type="PANTHER" id="PTHR24346:SF35">
    <property type="entry name" value="SERINE_THREONINE-PROTEIN KINASE NIM1-LIKE"/>
    <property type="match status" value="1"/>
</dbReference>
<keyword evidence="11" id="KW-0460">Magnesium</keyword>
<dbReference type="PROSITE" id="PS50011">
    <property type="entry name" value="PROTEIN_KINASE_DOM"/>
    <property type="match status" value="1"/>
</dbReference>
<dbReference type="GO" id="GO:0000226">
    <property type="term" value="P:microtubule cytoskeleton organization"/>
    <property type="evidence" value="ECO:0007669"/>
    <property type="project" value="TreeGrafter"/>
</dbReference>
<evidence type="ECO:0000313" key="17">
    <source>
        <dbReference type="EMBL" id="CAG09560.1"/>
    </source>
</evidence>
<dbReference type="InterPro" id="IPR049571">
    <property type="entry name" value="NIM1K_STKc"/>
</dbReference>
<keyword evidence="15" id="KW-0812">Transmembrane</keyword>
<keyword evidence="4" id="KW-0723">Serine/threonine-protein kinase</keyword>
<evidence type="ECO:0000256" key="1">
    <source>
        <dbReference type="ARBA" id="ARBA00001946"/>
    </source>
</evidence>
<feature type="region of interest" description="Disordered" evidence="14">
    <location>
        <begin position="457"/>
        <end position="529"/>
    </location>
</feature>
<dbReference type="InterPro" id="IPR000719">
    <property type="entry name" value="Prot_kinase_dom"/>
</dbReference>
<feature type="compositionally biased region" description="Polar residues" evidence="14">
    <location>
        <begin position="491"/>
        <end position="503"/>
    </location>
</feature>
<dbReference type="GO" id="GO:0005737">
    <property type="term" value="C:cytoplasm"/>
    <property type="evidence" value="ECO:0007669"/>
    <property type="project" value="TreeGrafter"/>
</dbReference>
<dbReference type="PANTHER" id="PTHR24346">
    <property type="entry name" value="MAP/MICROTUBULE AFFINITY-REGULATING KINASE"/>
    <property type="match status" value="1"/>
</dbReference>
<feature type="compositionally biased region" description="Low complexity" evidence="14">
    <location>
        <begin position="467"/>
        <end position="479"/>
    </location>
</feature>
<proteinExistence type="inferred from homology"/>
<comment type="catalytic activity">
    <reaction evidence="12">
        <text>L-threonyl-[protein] + ATP = O-phospho-L-threonyl-[protein] + ADP + H(+)</text>
        <dbReference type="Rhea" id="RHEA:46608"/>
        <dbReference type="Rhea" id="RHEA-COMP:11060"/>
        <dbReference type="Rhea" id="RHEA-COMP:11605"/>
        <dbReference type="ChEBI" id="CHEBI:15378"/>
        <dbReference type="ChEBI" id="CHEBI:30013"/>
        <dbReference type="ChEBI" id="CHEBI:30616"/>
        <dbReference type="ChEBI" id="CHEBI:61977"/>
        <dbReference type="ChEBI" id="CHEBI:456216"/>
        <dbReference type="EC" id="2.7.11.1"/>
    </reaction>
</comment>
<dbReference type="EMBL" id="CAAE01015007">
    <property type="protein sequence ID" value="CAG09560.1"/>
    <property type="molecule type" value="Genomic_DNA"/>
</dbReference>
<comment type="catalytic activity">
    <reaction evidence="13">
        <text>L-seryl-[protein] + ATP = O-phospho-L-seryl-[protein] + ADP + H(+)</text>
        <dbReference type="Rhea" id="RHEA:17989"/>
        <dbReference type="Rhea" id="RHEA-COMP:9863"/>
        <dbReference type="Rhea" id="RHEA-COMP:11604"/>
        <dbReference type="ChEBI" id="CHEBI:15378"/>
        <dbReference type="ChEBI" id="CHEBI:29999"/>
        <dbReference type="ChEBI" id="CHEBI:30616"/>
        <dbReference type="ChEBI" id="CHEBI:83421"/>
        <dbReference type="ChEBI" id="CHEBI:456216"/>
        <dbReference type="EC" id="2.7.11.1"/>
    </reaction>
</comment>
<evidence type="ECO:0000256" key="13">
    <source>
        <dbReference type="ARBA" id="ARBA00048679"/>
    </source>
</evidence>
<protein>
    <recommendedName>
        <fullName evidence="3">non-specific serine/threonine protein kinase</fullName>
        <ecNumber evidence="3">2.7.11.1</ecNumber>
    </recommendedName>
</protein>
<feature type="transmembrane region" description="Helical" evidence="15">
    <location>
        <begin position="225"/>
        <end position="249"/>
    </location>
</feature>
<dbReference type="GO" id="GO:0050321">
    <property type="term" value="F:tau-protein kinase activity"/>
    <property type="evidence" value="ECO:0007669"/>
    <property type="project" value="TreeGrafter"/>
</dbReference>
<evidence type="ECO:0000256" key="12">
    <source>
        <dbReference type="ARBA" id="ARBA00047899"/>
    </source>
</evidence>
<reference evidence="17" key="1">
    <citation type="journal article" date="2004" name="Nature">
        <title>Genome duplication in the teleost fish Tetraodon nigroviridis reveals the early vertebrate proto-karyotype.</title>
        <authorList>
            <person name="Jaillon O."/>
            <person name="Aury J.-M."/>
            <person name="Brunet F."/>
            <person name="Petit J.-L."/>
            <person name="Stange-Thomann N."/>
            <person name="Mauceli E."/>
            <person name="Bouneau L."/>
            <person name="Fischer C."/>
            <person name="Ozouf-Costaz C."/>
            <person name="Bernot A."/>
            <person name="Nicaud S."/>
            <person name="Jaffe D."/>
            <person name="Fisher S."/>
            <person name="Lutfalla G."/>
            <person name="Dossat C."/>
            <person name="Segurens B."/>
            <person name="Dasilva C."/>
            <person name="Salanoubat M."/>
            <person name="Levy M."/>
            <person name="Boudet N."/>
            <person name="Castellano S."/>
            <person name="Anthouard V."/>
            <person name="Jubin C."/>
            <person name="Castelli V."/>
            <person name="Katinka M."/>
            <person name="Vacherie B."/>
            <person name="Biemont C."/>
            <person name="Skalli Z."/>
            <person name="Cattolico L."/>
            <person name="Poulain J."/>
            <person name="De Berardinis V."/>
            <person name="Cruaud C."/>
            <person name="Duprat S."/>
            <person name="Brottier P."/>
            <person name="Coutanceau J.-P."/>
            <person name="Gouzy J."/>
            <person name="Parra G."/>
            <person name="Lardier G."/>
            <person name="Chapple C."/>
            <person name="McKernan K.J."/>
            <person name="McEwan P."/>
            <person name="Bosak S."/>
            <person name="Kellis M."/>
            <person name="Volff J.-N."/>
            <person name="Guigo R."/>
            <person name="Zody M.C."/>
            <person name="Mesirov J."/>
            <person name="Lindblad-Toh K."/>
            <person name="Birren B."/>
            <person name="Nusbaum C."/>
            <person name="Kahn D."/>
            <person name="Robinson-Rechavi M."/>
            <person name="Laudet V."/>
            <person name="Schachter V."/>
            <person name="Quetier F."/>
            <person name="Saurin W."/>
            <person name="Scarpelli C."/>
            <person name="Wincker P."/>
            <person name="Lander E.S."/>
            <person name="Weissenbach J."/>
            <person name="Roest Crollius H."/>
        </authorList>
    </citation>
    <scope>NUCLEOTIDE SEQUENCE [LARGE SCALE GENOMIC DNA]</scope>
</reference>
<comment type="cofactor">
    <cofactor evidence="1">
        <name>Mg(2+)</name>
        <dbReference type="ChEBI" id="CHEBI:18420"/>
    </cofactor>
</comment>
<dbReference type="GO" id="GO:0035556">
    <property type="term" value="P:intracellular signal transduction"/>
    <property type="evidence" value="ECO:0007669"/>
    <property type="project" value="TreeGrafter"/>
</dbReference>
<evidence type="ECO:0000256" key="5">
    <source>
        <dbReference type="ARBA" id="ARBA00022553"/>
    </source>
</evidence>
<accession>Q4RPX2</accession>
<dbReference type="GO" id="GO:0005524">
    <property type="term" value="F:ATP binding"/>
    <property type="evidence" value="ECO:0007669"/>
    <property type="project" value="UniProtKB-KW"/>
</dbReference>
<dbReference type="Pfam" id="PF00069">
    <property type="entry name" value="Pkinase"/>
    <property type="match status" value="1"/>
</dbReference>
<sequence>RRLTPLERLNLDMCQDERYEGASRVVRELTVGRRIGFYKIRGEIGCGNFSHCQTRNSRPDQGLLPKPSFLLLSPSDKVAIKILDKTKLDQKTQRLLSREISSMEKLHHPNIIRLYEVVETLSRLHLVMEYAGGGELYSKITTEGKLCDSESKIVFAQIVSAVKHMHENNIIHRDLKAENVFYTSGSCVKVGDFGFSTLSQRTETLNTFCGSPPYAAPELFRDEHYVGIFVDIWALGVMLFFMVTGTMPFRADTVPKLKRCILEGTYVLPPWVPEACQKLIRGILQPAPSDRCTLEQMMGCEWLLPVDFPCALEPFKLDPSYLVELEPSELGEEDVAIKTALDTLGITSEHLLNNQGKDCRSSITGVYRILLHRVHKRRAVETVAKVAKMSFAEDLPDMDGADLLGLLFQGEDDGSVEPLFPVEDELMESWLSDQDMLTGVDTEDFLSSLLEGDSSLERFCPSRSPVGSDSGISDDSSTGAGPHNLRGCLSPQGSDTDAVTSPGYSRGSPVPSDPALVPEDMQTEKQEALSVQADHSYALLQVAAADMDALQSVRAEKPDTYVFIDL</sequence>
<dbReference type="Gene3D" id="1.10.510.10">
    <property type="entry name" value="Transferase(Phosphotransferase) domain 1"/>
    <property type="match status" value="1"/>
</dbReference>
<dbReference type="GO" id="GO:0046872">
    <property type="term" value="F:metal ion binding"/>
    <property type="evidence" value="ECO:0007669"/>
    <property type="project" value="UniProtKB-KW"/>
</dbReference>
<comment type="similarity">
    <text evidence="2">Belongs to the protein kinase superfamily. CAMK Ser/Thr protein kinase family.</text>
</comment>
<keyword evidence="9" id="KW-0418">Kinase</keyword>
<keyword evidence="15" id="KW-0472">Membrane</keyword>
<dbReference type="CDD" id="cd14075">
    <property type="entry name" value="STKc_NIM1"/>
    <property type="match status" value="1"/>
</dbReference>
<keyword evidence="10" id="KW-0067">ATP-binding</keyword>
<dbReference type="KEGG" id="tng:GSTEN00030890G001"/>
<evidence type="ECO:0000256" key="4">
    <source>
        <dbReference type="ARBA" id="ARBA00022527"/>
    </source>
</evidence>
<dbReference type="SMART" id="SM00220">
    <property type="entry name" value="S_TKc"/>
    <property type="match status" value="1"/>
</dbReference>
<evidence type="ECO:0000256" key="6">
    <source>
        <dbReference type="ARBA" id="ARBA00022679"/>
    </source>
</evidence>
<feature type="domain" description="Protein kinase" evidence="16">
    <location>
        <begin position="38"/>
        <end position="303"/>
    </location>
</feature>
<dbReference type="OrthoDB" id="193931at2759"/>
<evidence type="ECO:0000256" key="15">
    <source>
        <dbReference type="SAM" id="Phobius"/>
    </source>
</evidence>
<evidence type="ECO:0000256" key="7">
    <source>
        <dbReference type="ARBA" id="ARBA00022723"/>
    </source>
</evidence>
<dbReference type="PROSITE" id="PS00108">
    <property type="entry name" value="PROTEIN_KINASE_ST"/>
    <property type="match status" value="1"/>
</dbReference>
<evidence type="ECO:0000256" key="11">
    <source>
        <dbReference type="ARBA" id="ARBA00022842"/>
    </source>
</evidence>
<organism evidence="17">
    <name type="scientific">Tetraodon nigroviridis</name>
    <name type="common">Spotted green pufferfish</name>
    <name type="synonym">Chelonodon nigroviridis</name>
    <dbReference type="NCBI Taxonomy" id="99883"/>
    <lineage>
        <taxon>Eukaryota</taxon>
        <taxon>Metazoa</taxon>
        <taxon>Chordata</taxon>
        <taxon>Craniata</taxon>
        <taxon>Vertebrata</taxon>
        <taxon>Euteleostomi</taxon>
        <taxon>Actinopterygii</taxon>
        <taxon>Neopterygii</taxon>
        <taxon>Teleostei</taxon>
        <taxon>Neoteleostei</taxon>
        <taxon>Acanthomorphata</taxon>
        <taxon>Eupercaria</taxon>
        <taxon>Tetraodontiformes</taxon>
        <taxon>Tetradontoidea</taxon>
        <taxon>Tetraodontidae</taxon>
        <taxon>Tetraodon</taxon>
    </lineage>
</organism>
<keyword evidence="15" id="KW-1133">Transmembrane helix</keyword>
<evidence type="ECO:0000256" key="10">
    <source>
        <dbReference type="ARBA" id="ARBA00022840"/>
    </source>
</evidence>
<reference evidence="17" key="2">
    <citation type="submission" date="2004-02" db="EMBL/GenBank/DDBJ databases">
        <authorList>
            <consortium name="Genoscope"/>
            <consortium name="Whitehead Institute Centre for Genome Research"/>
        </authorList>
    </citation>
    <scope>NUCLEOTIDE SEQUENCE</scope>
</reference>
<evidence type="ECO:0000256" key="14">
    <source>
        <dbReference type="SAM" id="MobiDB-lite"/>
    </source>
</evidence>
<evidence type="ECO:0000256" key="9">
    <source>
        <dbReference type="ARBA" id="ARBA00022777"/>
    </source>
</evidence>
<keyword evidence="5" id="KW-0597">Phosphoprotein</keyword>
<evidence type="ECO:0000256" key="2">
    <source>
        <dbReference type="ARBA" id="ARBA00006692"/>
    </source>
</evidence>
<name>Q4RPX2_TETNG</name>
<keyword evidence="8" id="KW-0547">Nucleotide-binding</keyword>
<feature type="non-terminal residue" evidence="17">
    <location>
        <position position="1"/>
    </location>
</feature>
<gene>
    <name evidence="17" type="ORF">GSTENG00030890001</name>
</gene>
<evidence type="ECO:0000259" key="16">
    <source>
        <dbReference type="PROSITE" id="PS50011"/>
    </source>
</evidence>
<keyword evidence="6" id="KW-0808">Transferase</keyword>
<dbReference type="InterPro" id="IPR011009">
    <property type="entry name" value="Kinase-like_dom_sf"/>
</dbReference>